<sequence>MANEHSGAETSLLGLRLNKDELLKMIWKEFSQDIRAKGRYGPTIASLNVPDTQSSVTTLPLKPSKLYAHILRIGTWQWTSRYDGDLVAKFYYANNRLVWEILDAGLKRKIEINWENISALKVICPDGGPGTLEIMLYQRPRFFRETNQQPGKTTMWLGTKDFTGGQASIHRRHVLQCATEILNKHIVKLLSSNYRLYSLSQEDNIVQLDPYFEQGYSESQVPESSNANDLYHCYDYQRFWGQKFGEKVSMSVGTNIGERNHNGSQNGMSTLDPSSASGRSLVATGAPSGGLQQHTNMFNRCSTSSLQKPTQNPYLEQWRSEPEILENSSAQDLYRRNDYQQFVGPQFRETIPMSIGTNIIRRNHNGLLDGMPILTRCSDLGHSSAVTGGPSGGLEQHRNMLNWSRVSSETLHQAQLNFSSGRAPVFTETTSDSLQQSINMFYSSSSSLQTTPCKIVTSGSRIMDDDAANYMANPRKRPNLLTSMGAYADSHVRPEDVRKLVKDDIIRRSSMRELELSHYAFNDTTTTQRFKQNISSATMDDAMVLEKISRDLLEDSDMEMEPTGASEDAILMSTMINSLSNLLQPQEVDDPDAGSSGTGAGGGSS</sequence>
<feature type="region of interest" description="Disordered" evidence="1">
    <location>
        <begin position="581"/>
        <end position="605"/>
    </location>
</feature>
<accession>A0A811PX11</accession>
<name>A0A811PX11_9POAL</name>
<dbReference type="PANTHER" id="PTHR33494:SF13">
    <property type="match status" value="1"/>
</dbReference>
<protein>
    <recommendedName>
        <fullName evidence="2">TRF2/HOY1 PH-like domain-containing protein</fullName>
    </recommendedName>
</protein>
<evidence type="ECO:0000313" key="3">
    <source>
        <dbReference type="EMBL" id="CAD6247222.1"/>
    </source>
</evidence>
<reference evidence="3" key="1">
    <citation type="submission" date="2020-10" db="EMBL/GenBank/DDBJ databases">
        <authorList>
            <person name="Han B."/>
            <person name="Lu T."/>
            <person name="Zhao Q."/>
            <person name="Huang X."/>
            <person name="Zhao Y."/>
        </authorList>
    </citation>
    <scope>NUCLEOTIDE SEQUENCE</scope>
</reference>
<dbReference type="OrthoDB" id="1516808at2759"/>
<dbReference type="InterPro" id="IPR057939">
    <property type="entry name" value="TRF2_HOY1_PH"/>
</dbReference>
<dbReference type="PANTHER" id="PTHR33494">
    <property type="entry name" value="OS02G0793800 PROTEIN"/>
    <property type="match status" value="1"/>
</dbReference>
<dbReference type="EMBL" id="CAJGYO010000007">
    <property type="protein sequence ID" value="CAD6247222.1"/>
    <property type="molecule type" value="Genomic_DNA"/>
</dbReference>
<organism evidence="3 4">
    <name type="scientific">Miscanthus lutarioriparius</name>
    <dbReference type="NCBI Taxonomy" id="422564"/>
    <lineage>
        <taxon>Eukaryota</taxon>
        <taxon>Viridiplantae</taxon>
        <taxon>Streptophyta</taxon>
        <taxon>Embryophyta</taxon>
        <taxon>Tracheophyta</taxon>
        <taxon>Spermatophyta</taxon>
        <taxon>Magnoliopsida</taxon>
        <taxon>Liliopsida</taxon>
        <taxon>Poales</taxon>
        <taxon>Poaceae</taxon>
        <taxon>PACMAD clade</taxon>
        <taxon>Panicoideae</taxon>
        <taxon>Andropogonodae</taxon>
        <taxon>Andropogoneae</taxon>
        <taxon>Saccharinae</taxon>
        <taxon>Miscanthus</taxon>
    </lineage>
</organism>
<gene>
    <name evidence="3" type="ORF">NCGR_LOCUS31437</name>
</gene>
<comment type="caution">
    <text evidence="3">The sequence shown here is derived from an EMBL/GenBank/DDBJ whole genome shotgun (WGS) entry which is preliminary data.</text>
</comment>
<feature type="domain" description="TRF2/HOY1 PH-like" evidence="2">
    <location>
        <begin position="66"/>
        <end position="183"/>
    </location>
</feature>
<proteinExistence type="predicted"/>
<evidence type="ECO:0000256" key="1">
    <source>
        <dbReference type="SAM" id="MobiDB-lite"/>
    </source>
</evidence>
<dbReference type="AlphaFoldDB" id="A0A811PX11"/>
<feature type="compositionally biased region" description="Gly residues" evidence="1">
    <location>
        <begin position="596"/>
        <end position="605"/>
    </location>
</feature>
<evidence type="ECO:0000313" key="4">
    <source>
        <dbReference type="Proteomes" id="UP000604825"/>
    </source>
</evidence>
<evidence type="ECO:0000259" key="2">
    <source>
        <dbReference type="Pfam" id="PF24818"/>
    </source>
</evidence>
<dbReference type="Pfam" id="PF24818">
    <property type="entry name" value="PH_TRF2_HOY1"/>
    <property type="match status" value="1"/>
</dbReference>
<feature type="region of interest" description="Disordered" evidence="1">
    <location>
        <begin position="257"/>
        <end position="296"/>
    </location>
</feature>
<keyword evidence="4" id="KW-1185">Reference proteome</keyword>
<dbReference type="Proteomes" id="UP000604825">
    <property type="component" value="Unassembled WGS sequence"/>
</dbReference>
<feature type="compositionally biased region" description="Polar residues" evidence="1">
    <location>
        <begin position="262"/>
        <end position="278"/>
    </location>
</feature>